<reference evidence="2" key="1">
    <citation type="submission" date="2021-12" db="EMBL/GenBank/DDBJ databases">
        <authorList>
            <person name="Li Y."/>
        </authorList>
    </citation>
    <scope>NUCLEOTIDE SEQUENCE</scope>
    <source>
        <strain evidence="2">DKSPLA3</strain>
    </source>
</reference>
<dbReference type="RefSeq" id="WP_231812680.1">
    <property type="nucleotide sequence ID" value="NZ_JAJOZR010000003.1"/>
</dbReference>
<accession>A0A9X1NR87</accession>
<feature type="region of interest" description="Disordered" evidence="1">
    <location>
        <begin position="33"/>
        <end position="56"/>
    </location>
</feature>
<evidence type="ECO:0000256" key="1">
    <source>
        <dbReference type="SAM" id="MobiDB-lite"/>
    </source>
</evidence>
<dbReference type="AlphaFoldDB" id="A0A9X1NR87"/>
<keyword evidence="3" id="KW-1185">Reference proteome</keyword>
<comment type="caution">
    <text evidence="2">The sequence shown here is derived from an EMBL/GenBank/DDBJ whole genome shotgun (WGS) entry which is preliminary data.</text>
</comment>
<name>A0A9X1NR87_9HYPH</name>
<dbReference type="Proteomes" id="UP001139089">
    <property type="component" value="Unassembled WGS sequence"/>
</dbReference>
<sequence length="99" mass="10707">MTFIVPGQTGESTTTRTADAPAPVLAALRSIQARLERDTPPPSDDRGEAEPVLTPEEAARLRCEGRNAAFEGMALRSCPYAASSRAKRDAWIEGFNTMK</sequence>
<evidence type="ECO:0000313" key="2">
    <source>
        <dbReference type="EMBL" id="MCD7108556.1"/>
    </source>
</evidence>
<evidence type="ECO:0000313" key="3">
    <source>
        <dbReference type="Proteomes" id="UP001139089"/>
    </source>
</evidence>
<dbReference type="EMBL" id="JAJOZR010000003">
    <property type="protein sequence ID" value="MCD7108556.1"/>
    <property type="molecule type" value="Genomic_DNA"/>
</dbReference>
<proteinExistence type="predicted"/>
<gene>
    <name evidence="2" type="ORF">LRX75_05810</name>
</gene>
<organism evidence="2 3">
    <name type="scientific">Rhizobium quercicola</name>
    <dbReference type="NCBI Taxonomy" id="2901226"/>
    <lineage>
        <taxon>Bacteria</taxon>
        <taxon>Pseudomonadati</taxon>
        <taxon>Pseudomonadota</taxon>
        <taxon>Alphaproteobacteria</taxon>
        <taxon>Hyphomicrobiales</taxon>
        <taxon>Rhizobiaceae</taxon>
        <taxon>Rhizobium/Agrobacterium group</taxon>
        <taxon>Rhizobium</taxon>
    </lineage>
</organism>
<dbReference type="NCBIfam" id="NF041886">
    <property type="entry name" value="Rmf_CrpP_fam"/>
    <property type="match status" value="1"/>
</dbReference>
<protein>
    <submittedName>
        <fullName evidence="2">Uncharacterized protein</fullName>
    </submittedName>
</protein>
<feature type="compositionally biased region" description="Basic and acidic residues" evidence="1">
    <location>
        <begin position="34"/>
        <end position="49"/>
    </location>
</feature>